<name>A0A370P0N1_9BURK</name>
<comment type="caution">
    <text evidence="2">The sequence shown here is derived from an EMBL/GenBank/DDBJ whole genome shotgun (WGS) entry which is preliminary data.</text>
</comment>
<dbReference type="Pfam" id="PF11755">
    <property type="entry name" value="DUF3311"/>
    <property type="match status" value="1"/>
</dbReference>
<dbReference type="InterPro" id="IPR021741">
    <property type="entry name" value="DUF3311"/>
</dbReference>
<keyword evidence="1" id="KW-0812">Transmembrane</keyword>
<dbReference type="EMBL" id="QKWJ01000004">
    <property type="protein sequence ID" value="RDK11387.1"/>
    <property type="molecule type" value="Genomic_DNA"/>
</dbReference>
<keyword evidence="3" id="KW-1185">Reference proteome</keyword>
<evidence type="ECO:0000256" key="1">
    <source>
        <dbReference type="SAM" id="Phobius"/>
    </source>
</evidence>
<evidence type="ECO:0008006" key="4">
    <source>
        <dbReference type="Google" id="ProtNLM"/>
    </source>
</evidence>
<protein>
    <recommendedName>
        <fullName evidence="4">DUF3311 domain-containing protein</fullName>
    </recommendedName>
</protein>
<evidence type="ECO:0000313" key="2">
    <source>
        <dbReference type="EMBL" id="RDK11387.1"/>
    </source>
</evidence>
<keyword evidence="1" id="KW-0472">Membrane</keyword>
<dbReference type="AlphaFoldDB" id="A0A370P0N1"/>
<sequence>MKPIHWLAALPLIAIYSGGLIAQHVHSLVLGIPFLLFWNGLWAVLTSAIMAAMSRHDGRECEEQP</sequence>
<dbReference type="RefSeq" id="WP_115013683.1">
    <property type="nucleotide sequence ID" value="NZ_QKWJ01000004.1"/>
</dbReference>
<accession>A0A370P0N1</accession>
<keyword evidence="1" id="KW-1133">Transmembrane helix</keyword>
<evidence type="ECO:0000313" key="3">
    <source>
        <dbReference type="Proteomes" id="UP000255165"/>
    </source>
</evidence>
<proteinExistence type="predicted"/>
<reference evidence="3" key="1">
    <citation type="submission" date="2018-06" db="EMBL/GenBank/DDBJ databases">
        <authorList>
            <person name="Feng T."/>
            <person name="Jeon C.O."/>
        </authorList>
    </citation>
    <scope>NUCLEOTIDE SEQUENCE [LARGE SCALE GENOMIC DNA]</scope>
    <source>
        <strain evidence="3">S23</strain>
    </source>
</reference>
<gene>
    <name evidence="2" type="ORF">DN412_06110</name>
</gene>
<feature type="transmembrane region" description="Helical" evidence="1">
    <location>
        <begin position="32"/>
        <end position="53"/>
    </location>
</feature>
<organism evidence="2 3">
    <name type="scientific">Cupriavidus lacunae</name>
    <dbReference type="NCBI Taxonomy" id="2666307"/>
    <lineage>
        <taxon>Bacteria</taxon>
        <taxon>Pseudomonadati</taxon>
        <taxon>Pseudomonadota</taxon>
        <taxon>Betaproteobacteria</taxon>
        <taxon>Burkholderiales</taxon>
        <taxon>Burkholderiaceae</taxon>
        <taxon>Cupriavidus</taxon>
    </lineage>
</organism>
<dbReference type="Proteomes" id="UP000255165">
    <property type="component" value="Unassembled WGS sequence"/>
</dbReference>